<sequence>MFLPLAFGVWAVLARQLLQLQCITVFVTEESEKHGMIYVKNKILSILLKENDLHIGTPNGVPPYVKRRLARKKVLLVLDDINDLEHLENLVGGLDWFGSGSRIIVTTRDKQVLGKRVNCIYEAKALESDDAIKLFIMNV</sequence>
<dbReference type="Proteomes" id="UP001157006">
    <property type="component" value="Chromosome 5"/>
</dbReference>
<dbReference type="PANTHER" id="PTHR11017">
    <property type="entry name" value="LEUCINE-RICH REPEAT-CONTAINING PROTEIN"/>
    <property type="match status" value="1"/>
</dbReference>
<dbReference type="GO" id="GO:0043531">
    <property type="term" value="F:ADP binding"/>
    <property type="evidence" value="ECO:0007669"/>
    <property type="project" value="InterPro"/>
</dbReference>
<dbReference type="InterPro" id="IPR002182">
    <property type="entry name" value="NB-ARC"/>
</dbReference>
<accession>A0AAV1API3</accession>
<dbReference type="EMBL" id="OX451740">
    <property type="protein sequence ID" value="CAI8611989.1"/>
    <property type="molecule type" value="Genomic_DNA"/>
</dbReference>
<reference evidence="2 3" key="1">
    <citation type="submission" date="2023-01" db="EMBL/GenBank/DDBJ databases">
        <authorList>
            <person name="Kreplak J."/>
        </authorList>
    </citation>
    <scope>NUCLEOTIDE SEQUENCE [LARGE SCALE GENOMIC DNA]</scope>
</reference>
<proteinExistence type="predicted"/>
<dbReference type="AlphaFoldDB" id="A0AAV1API3"/>
<dbReference type="InterPro" id="IPR044974">
    <property type="entry name" value="Disease_R_plants"/>
</dbReference>
<dbReference type="PANTHER" id="PTHR11017:SF479">
    <property type="entry name" value="DISEASE RESISTANCE PROTEIN (TIR-NBS-LRR CLASS) FAMILY"/>
    <property type="match status" value="1"/>
</dbReference>
<evidence type="ECO:0000313" key="2">
    <source>
        <dbReference type="EMBL" id="CAI8611989.1"/>
    </source>
</evidence>
<evidence type="ECO:0000313" key="3">
    <source>
        <dbReference type="Proteomes" id="UP001157006"/>
    </source>
</evidence>
<organism evidence="2 3">
    <name type="scientific">Vicia faba</name>
    <name type="common">Broad bean</name>
    <name type="synonym">Faba vulgaris</name>
    <dbReference type="NCBI Taxonomy" id="3906"/>
    <lineage>
        <taxon>Eukaryota</taxon>
        <taxon>Viridiplantae</taxon>
        <taxon>Streptophyta</taxon>
        <taxon>Embryophyta</taxon>
        <taxon>Tracheophyta</taxon>
        <taxon>Spermatophyta</taxon>
        <taxon>Magnoliopsida</taxon>
        <taxon>eudicotyledons</taxon>
        <taxon>Gunneridae</taxon>
        <taxon>Pentapetalae</taxon>
        <taxon>rosids</taxon>
        <taxon>fabids</taxon>
        <taxon>Fabales</taxon>
        <taxon>Fabaceae</taxon>
        <taxon>Papilionoideae</taxon>
        <taxon>50 kb inversion clade</taxon>
        <taxon>NPAAA clade</taxon>
        <taxon>Hologalegina</taxon>
        <taxon>IRL clade</taxon>
        <taxon>Fabeae</taxon>
        <taxon>Vicia</taxon>
    </lineage>
</organism>
<dbReference type="Gene3D" id="3.40.50.300">
    <property type="entry name" value="P-loop containing nucleotide triphosphate hydrolases"/>
    <property type="match status" value="1"/>
</dbReference>
<dbReference type="Pfam" id="PF00931">
    <property type="entry name" value="NB-ARC"/>
    <property type="match status" value="1"/>
</dbReference>
<dbReference type="SUPFAM" id="SSF52540">
    <property type="entry name" value="P-loop containing nucleoside triphosphate hydrolases"/>
    <property type="match status" value="1"/>
</dbReference>
<keyword evidence="3" id="KW-1185">Reference proteome</keyword>
<protein>
    <recommendedName>
        <fullName evidence="1">NB-ARC domain-containing protein</fullName>
    </recommendedName>
</protein>
<gene>
    <name evidence="2" type="ORF">VFH_V012280</name>
</gene>
<feature type="domain" description="NB-ARC" evidence="1">
    <location>
        <begin position="35"/>
        <end position="136"/>
    </location>
</feature>
<evidence type="ECO:0000259" key="1">
    <source>
        <dbReference type="Pfam" id="PF00931"/>
    </source>
</evidence>
<name>A0AAV1API3_VICFA</name>
<dbReference type="InterPro" id="IPR027417">
    <property type="entry name" value="P-loop_NTPase"/>
</dbReference>
<dbReference type="GO" id="GO:0006952">
    <property type="term" value="P:defense response"/>
    <property type="evidence" value="ECO:0007669"/>
    <property type="project" value="InterPro"/>
</dbReference>